<dbReference type="EMBL" id="RCDC01000004">
    <property type="protein sequence ID" value="RLK55735.1"/>
    <property type="molecule type" value="Genomic_DNA"/>
</dbReference>
<dbReference type="SMART" id="SM00862">
    <property type="entry name" value="Trans_reg_C"/>
    <property type="match status" value="1"/>
</dbReference>
<evidence type="ECO:0000256" key="6">
    <source>
        <dbReference type="PROSITE-ProRule" id="PRU00169"/>
    </source>
</evidence>
<feature type="DNA-binding region" description="OmpR/PhoB-type" evidence="7">
    <location>
        <begin position="157"/>
        <end position="258"/>
    </location>
</feature>
<keyword evidence="4 7" id="KW-0238">DNA-binding</keyword>
<dbReference type="GO" id="GO:0032993">
    <property type="term" value="C:protein-DNA complex"/>
    <property type="evidence" value="ECO:0007669"/>
    <property type="project" value="TreeGrafter"/>
</dbReference>
<evidence type="ECO:0000256" key="3">
    <source>
        <dbReference type="ARBA" id="ARBA00023015"/>
    </source>
</evidence>
<dbReference type="CDD" id="cd00383">
    <property type="entry name" value="trans_reg_C"/>
    <property type="match status" value="1"/>
</dbReference>
<dbReference type="InterPro" id="IPR036388">
    <property type="entry name" value="WH-like_DNA-bd_sf"/>
</dbReference>
<dbReference type="GO" id="GO:0000976">
    <property type="term" value="F:transcription cis-regulatory region binding"/>
    <property type="evidence" value="ECO:0007669"/>
    <property type="project" value="TreeGrafter"/>
</dbReference>
<dbReference type="AlphaFoldDB" id="A0A498CPB4"/>
<dbReference type="GO" id="GO:0000156">
    <property type="term" value="F:phosphorelay response regulator activity"/>
    <property type="evidence" value="ECO:0007669"/>
    <property type="project" value="TreeGrafter"/>
</dbReference>
<dbReference type="SUPFAM" id="SSF46894">
    <property type="entry name" value="C-terminal effector domain of the bipartite response regulators"/>
    <property type="match status" value="1"/>
</dbReference>
<dbReference type="PROSITE" id="PS51755">
    <property type="entry name" value="OMPR_PHOB"/>
    <property type="match status" value="1"/>
</dbReference>
<proteinExistence type="predicted"/>
<dbReference type="CDD" id="cd17574">
    <property type="entry name" value="REC_OmpR"/>
    <property type="match status" value="1"/>
</dbReference>
<comment type="caution">
    <text evidence="10">The sequence shown here is derived from an EMBL/GenBank/DDBJ whole genome shotgun (WGS) entry which is preliminary data.</text>
</comment>
<dbReference type="SUPFAM" id="SSF52172">
    <property type="entry name" value="CheY-like"/>
    <property type="match status" value="1"/>
</dbReference>
<keyword evidence="5" id="KW-0804">Transcription</keyword>
<accession>A0A498CPB4</accession>
<dbReference type="Proteomes" id="UP000274786">
    <property type="component" value="Unassembled WGS sequence"/>
</dbReference>
<dbReference type="InterPro" id="IPR001867">
    <property type="entry name" value="OmpR/PhoB-type_DNA-bd"/>
</dbReference>
<dbReference type="GO" id="GO:0005829">
    <property type="term" value="C:cytosol"/>
    <property type="evidence" value="ECO:0007669"/>
    <property type="project" value="TreeGrafter"/>
</dbReference>
<dbReference type="InterPro" id="IPR001789">
    <property type="entry name" value="Sig_transdc_resp-reg_receiver"/>
</dbReference>
<protein>
    <submittedName>
        <fullName evidence="10">Winged helix family two component transcriptional regulator</fullName>
    </submittedName>
</protein>
<evidence type="ECO:0000256" key="1">
    <source>
        <dbReference type="ARBA" id="ARBA00022553"/>
    </source>
</evidence>
<dbReference type="Pfam" id="PF00072">
    <property type="entry name" value="Response_reg"/>
    <property type="match status" value="1"/>
</dbReference>
<evidence type="ECO:0000256" key="2">
    <source>
        <dbReference type="ARBA" id="ARBA00023012"/>
    </source>
</evidence>
<dbReference type="PANTHER" id="PTHR48111:SF59">
    <property type="entry name" value="TRANSCRIPTIONAL REGULATORY PROTEIN BAER"/>
    <property type="match status" value="1"/>
</dbReference>
<keyword evidence="2" id="KW-0902">Two-component regulatory system</keyword>
<feature type="domain" description="OmpR/PhoB-type" evidence="9">
    <location>
        <begin position="157"/>
        <end position="258"/>
    </location>
</feature>
<evidence type="ECO:0000259" key="8">
    <source>
        <dbReference type="PROSITE" id="PS50110"/>
    </source>
</evidence>
<evidence type="ECO:0000256" key="5">
    <source>
        <dbReference type="ARBA" id="ARBA00023163"/>
    </source>
</evidence>
<evidence type="ECO:0000256" key="7">
    <source>
        <dbReference type="PROSITE-ProRule" id="PRU01091"/>
    </source>
</evidence>
<reference evidence="10 11" key="1">
    <citation type="submission" date="2018-10" db="EMBL/GenBank/DDBJ databases">
        <title>Comparative analysis of microorganisms from saline springs in Andes Mountain Range, Colombia.</title>
        <authorList>
            <person name="Rubin E."/>
        </authorList>
    </citation>
    <scope>NUCLEOTIDE SEQUENCE [LARGE SCALE GENOMIC DNA]</scope>
    <source>
        <strain evidence="10 11">USBA GBX 843</strain>
    </source>
</reference>
<dbReference type="SMART" id="SM00448">
    <property type="entry name" value="REC"/>
    <property type="match status" value="1"/>
</dbReference>
<evidence type="ECO:0000256" key="4">
    <source>
        <dbReference type="ARBA" id="ARBA00023125"/>
    </source>
</evidence>
<gene>
    <name evidence="10" type="ORF">BCL79_0104</name>
</gene>
<dbReference type="PANTHER" id="PTHR48111">
    <property type="entry name" value="REGULATOR OF RPOS"/>
    <property type="match status" value="1"/>
</dbReference>
<dbReference type="InterPro" id="IPR039420">
    <property type="entry name" value="WalR-like"/>
</dbReference>
<dbReference type="Gene3D" id="1.10.10.10">
    <property type="entry name" value="Winged helix-like DNA-binding domain superfamily/Winged helix DNA-binding domain"/>
    <property type="match status" value="1"/>
</dbReference>
<dbReference type="Gene3D" id="6.10.250.690">
    <property type="match status" value="1"/>
</dbReference>
<dbReference type="InterPro" id="IPR016032">
    <property type="entry name" value="Sig_transdc_resp-reg_C-effctor"/>
</dbReference>
<organism evidence="10 11">
    <name type="scientific">Stenotrophomonas rhizophila</name>
    <dbReference type="NCBI Taxonomy" id="216778"/>
    <lineage>
        <taxon>Bacteria</taxon>
        <taxon>Pseudomonadati</taxon>
        <taxon>Pseudomonadota</taxon>
        <taxon>Gammaproteobacteria</taxon>
        <taxon>Lysobacterales</taxon>
        <taxon>Lysobacteraceae</taxon>
        <taxon>Stenotrophomonas</taxon>
    </lineage>
</organism>
<keyword evidence="1 6" id="KW-0597">Phosphoprotein</keyword>
<evidence type="ECO:0000259" key="9">
    <source>
        <dbReference type="PROSITE" id="PS51755"/>
    </source>
</evidence>
<dbReference type="InterPro" id="IPR011006">
    <property type="entry name" value="CheY-like_superfamily"/>
</dbReference>
<feature type="domain" description="Response regulatory" evidence="8">
    <location>
        <begin position="32"/>
        <end position="145"/>
    </location>
</feature>
<dbReference type="Pfam" id="PF00486">
    <property type="entry name" value="Trans_reg_C"/>
    <property type="match status" value="1"/>
</dbReference>
<evidence type="ECO:0000313" key="10">
    <source>
        <dbReference type="EMBL" id="RLK55735.1"/>
    </source>
</evidence>
<feature type="modified residue" description="4-aspartylphosphate" evidence="6">
    <location>
        <position position="81"/>
    </location>
</feature>
<keyword evidence="3" id="KW-0805">Transcription regulation</keyword>
<dbReference type="FunFam" id="3.40.50.2300:FF:000001">
    <property type="entry name" value="DNA-binding response regulator PhoB"/>
    <property type="match status" value="1"/>
</dbReference>
<evidence type="ECO:0000313" key="11">
    <source>
        <dbReference type="Proteomes" id="UP000274786"/>
    </source>
</evidence>
<name>A0A498CPB4_9GAMM</name>
<sequence length="260" mass="28782">MELKHLPALPCMPASDSPGAPTARWDHSLNALVLIVEDEPEIADIVAAYLAREGLRTLRARDGLNALALHRSARPDLVLLDVQMPGMDGWTVLNTLRQRGDTPVIMLTALDQDLDKLTALRMGADDYVVKPFNPAEVAARVRAVLRRTLNAPRQSVPEILRVGSLVIDPEHHTVHVEGDGYSHELLLTLTEYKLLHCMALAPMRIFSRSELMHECLPESEALERTVDSHVSKLRRKLDDVGLANVPASVRGVGYRLATDH</sequence>
<dbReference type="Gene3D" id="3.40.50.2300">
    <property type="match status" value="1"/>
</dbReference>
<dbReference type="GO" id="GO:0006355">
    <property type="term" value="P:regulation of DNA-templated transcription"/>
    <property type="evidence" value="ECO:0007669"/>
    <property type="project" value="InterPro"/>
</dbReference>
<dbReference type="PROSITE" id="PS50110">
    <property type="entry name" value="RESPONSE_REGULATORY"/>
    <property type="match status" value="1"/>
</dbReference>